<evidence type="ECO:0000313" key="2">
    <source>
        <dbReference type="Proteomes" id="UP001163321"/>
    </source>
</evidence>
<accession>A0ACC0WG38</accession>
<evidence type="ECO:0000313" key="1">
    <source>
        <dbReference type="EMBL" id="KAI9916671.1"/>
    </source>
</evidence>
<organism evidence="1 2">
    <name type="scientific">Peronosclerospora sorghi</name>
    <dbReference type="NCBI Taxonomy" id="230839"/>
    <lineage>
        <taxon>Eukaryota</taxon>
        <taxon>Sar</taxon>
        <taxon>Stramenopiles</taxon>
        <taxon>Oomycota</taxon>
        <taxon>Peronosporomycetes</taxon>
        <taxon>Peronosporales</taxon>
        <taxon>Peronosporaceae</taxon>
        <taxon>Peronosclerospora</taxon>
    </lineage>
</organism>
<proteinExistence type="predicted"/>
<gene>
    <name evidence="1" type="ORF">PsorP6_016942</name>
</gene>
<keyword evidence="2" id="KW-1185">Reference proteome</keyword>
<name>A0ACC0WG38_9STRA</name>
<protein>
    <submittedName>
        <fullName evidence="1">Uncharacterized protein</fullName>
    </submittedName>
</protein>
<sequence>MSRSARAPDDQTKLKKQLNDLMKLDENKFCADCGCRGPRWASINLGVFICIACSGIHRSLGVHLTFVRSVNLDSWTTEQVQQMQRWGNARAKAYFEANVPRDYRIPTEHSSVRDKEMWIRDKYERKLFVEDVVRETKRQEARPGRRKKRGEDKEKEEDVPPRRERRKEKTESPQQKSRPIVQEAKPMPKSAASVDILSFDVFDAPPVPAPTSTPATGSVPEAPSVPTGQQPKQDEWASFGGSTNAQSGFKDAFAPQAPAPVDQHANKMANIMASFGTMTQQQPPQQQQQQQPQRNAFPPQQGMTPAGSMMEMHMNGMGMMQPRPMGMSLPMNMPMGGQPFMNPMMGHQANLMMGYPMQNQMFGAPQQNGLMMGVAAPRGFPSPPMVMNPMGMHMNMGGFQQQQQLQQQQLQQQQQQQHQQQQLQVGGLSQPFVNFG</sequence>
<dbReference type="EMBL" id="CM047581">
    <property type="protein sequence ID" value="KAI9916671.1"/>
    <property type="molecule type" value="Genomic_DNA"/>
</dbReference>
<reference evidence="1 2" key="1">
    <citation type="journal article" date="2022" name="bioRxiv">
        <title>The genome of the oomycete Peronosclerospora sorghi, a cosmopolitan pathogen of maize and sorghum, is inflated with dispersed pseudogenes.</title>
        <authorList>
            <person name="Fletcher K."/>
            <person name="Martin F."/>
            <person name="Isakeit T."/>
            <person name="Cavanaugh K."/>
            <person name="Magill C."/>
            <person name="Michelmore R."/>
        </authorList>
    </citation>
    <scope>NUCLEOTIDE SEQUENCE [LARGE SCALE GENOMIC DNA]</scope>
    <source>
        <strain evidence="1">P6</strain>
    </source>
</reference>
<dbReference type="Proteomes" id="UP001163321">
    <property type="component" value="Chromosome 2"/>
</dbReference>
<comment type="caution">
    <text evidence="1">The sequence shown here is derived from an EMBL/GenBank/DDBJ whole genome shotgun (WGS) entry which is preliminary data.</text>
</comment>